<name>A0AC35THC5_9BILA</name>
<protein>
    <submittedName>
        <fullName evidence="2">Serpentine receptor class gamma</fullName>
    </submittedName>
</protein>
<dbReference type="WBParaSite" id="RSKR_0000070650.1">
    <property type="protein sequence ID" value="RSKR_0000070650.1"/>
    <property type="gene ID" value="RSKR_0000070650"/>
</dbReference>
<reference evidence="2" key="1">
    <citation type="submission" date="2016-11" db="UniProtKB">
        <authorList>
            <consortium name="WormBaseParasite"/>
        </authorList>
    </citation>
    <scope>IDENTIFICATION</scope>
    <source>
        <strain evidence="2">KR3021</strain>
    </source>
</reference>
<sequence>MMSLVLEKSFTCCLTFGVIFAFIPGSYHAVSPAGFVLTNNEYTNYKSIATFLDKPIVDVGSLSIWTLVSINGATSILTLMVNVLTLIYMKTTKKYNYSKYDTRLAMYSLSVFISQQTYNFLFYLAVFGPTEDKSIFYLTKKATTNDFGVICALAKVNVKLFNLINNSKRRIISENDKFAPNMGYLSVNLNKDEVGFIKFNDYRHEVSTIEVFGDFRNEKVKDWLDEMVALTLHLHLDIDP</sequence>
<organism evidence="1 2">
    <name type="scientific">Rhabditophanes sp. KR3021</name>
    <dbReference type="NCBI Taxonomy" id="114890"/>
    <lineage>
        <taxon>Eukaryota</taxon>
        <taxon>Metazoa</taxon>
        <taxon>Ecdysozoa</taxon>
        <taxon>Nematoda</taxon>
        <taxon>Chromadorea</taxon>
        <taxon>Rhabditida</taxon>
        <taxon>Tylenchina</taxon>
        <taxon>Panagrolaimomorpha</taxon>
        <taxon>Strongyloidoidea</taxon>
        <taxon>Alloionematidae</taxon>
        <taxon>Rhabditophanes</taxon>
    </lineage>
</organism>
<evidence type="ECO:0000313" key="2">
    <source>
        <dbReference type="WBParaSite" id="RSKR_0000070650.1"/>
    </source>
</evidence>
<dbReference type="Proteomes" id="UP000095286">
    <property type="component" value="Unplaced"/>
</dbReference>
<accession>A0AC35THC5</accession>
<proteinExistence type="predicted"/>
<evidence type="ECO:0000313" key="1">
    <source>
        <dbReference type="Proteomes" id="UP000095286"/>
    </source>
</evidence>